<dbReference type="Gene3D" id="3.30.300.20">
    <property type="match status" value="1"/>
</dbReference>
<dbReference type="SUPFAM" id="SSF89919">
    <property type="entry name" value="Ribosome-binding factor A, RbfA"/>
    <property type="match status" value="1"/>
</dbReference>
<keyword evidence="2" id="KW-1185">Reference proteome</keyword>
<accession>A0A9N9B939</accession>
<dbReference type="InterPro" id="IPR015946">
    <property type="entry name" value="KH_dom-like_a/b"/>
</dbReference>
<dbReference type="Proteomes" id="UP000789572">
    <property type="component" value="Unassembled WGS sequence"/>
</dbReference>
<proteinExistence type="predicted"/>
<evidence type="ECO:0000313" key="2">
    <source>
        <dbReference type="Proteomes" id="UP000789572"/>
    </source>
</evidence>
<comment type="caution">
    <text evidence="1">The sequence shown here is derived from an EMBL/GenBank/DDBJ whole genome shotgun (WGS) entry which is preliminary data.</text>
</comment>
<sequence length="253" mass="29146">MFTQLQSGRVFGVLGIRWLSFNIGAESSRFCNILRHRYVVSNKRNNNTLEEYRDDILKTYQIPGKYLKYIKKNRRQLKKEAYFTANYGSESIKRVSARKYRGEDVFKSKDHRQSESVRHLSPQQQNLINRVHRALAKSQLALPHAYLGSPFVKIVNVSVTPNLRTAQVWWKAEPQGTVTALDIEHKMREHVASLRNIIQQQIKVKKPPRIVFLRGDLAVGEIGKILDKLEAELKALDANSPPEENSLLNKSPD</sequence>
<name>A0A9N9B939_9GLOM</name>
<dbReference type="OrthoDB" id="2375228at2759"/>
<dbReference type="AlphaFoldDB" id="A0A9N9B939"/>
<organism evidence="1 2">
    <name type="scientific">Paraglomus occultum</name>
    <dbReference type="NCBI Taxonomy" id="144539"/>
    <lineage>
        <taxon>Eukaryota</taxon>
        <taxon>Fungi</taxon>
        <taxon>Fungi incertae sedis</taxon>
        <taxon>Mucoromycota</taxon>
        <taxon>Glomeromycotina</taxon>
        <taxon>Glomeromycetes</taxon>
        <taxon>Paraglomerales</taxon>
        <taxon>Paraglomeraceae</taxon>
        <taxon>Paraglomus</taxon>
    </lineage>
</organism>
<dbReference type="EMBL" id="CAJVPJ010000805">
    <property type="protein sequence ID" value="CAG8557528.1"/>
    <property type="molecule type" value="Genomic_DNA"/>
</dbReference>
<protein>
    <submittedName>
        <fullName evidence="1">8764_t:CDS:1</fullName>
    </submittedName>
</protein>
<dbReference type="InterPro" id="IPR023799">
    <property type="entry name" value="RbfA_dom_sf"/>
</dbReference>
<reference evidence="1" key="1">
    <citation type="submission" date="2021-06" db="EMBL/GenBank/DDBJ databases">
        <authorList>
            <person name="Kallberg Y."/>
            <person name="Tangrot J."/>
            <person name="Rosling A."/>
        </authorList>
    </citation>
    <scope>NUCLEOTIDE SEQUENCE</scope>
    <source>
        <strain evidence="1">IA702</strain>
    </source>
</reference>
<gene>
    <name evidence="1" type="ORF">POCULU_LOCUS5342</name>
</gene>
<evidence type="ECO:0000313" key="1">
    <source>
        <dbReference type="EMBL" id="CAG8557528.1"/>
    </source>
</evidence>